<reference evidence="3" key="1">
    <citation type="journal article" date="2019" name="Int. J. Syst. Evol. Microbiol.">
        <title>The Global Catalogue of Microorganisms (GCM) 10K type strain sequencing project: providing services to taxonomists for standard genome sequencing and annotation.</title>
        <authorList>
            <consortium name="The Broad Institute Genomics Platform"/>
            <consortium name="The Broad Institute Genome Sequencing Center for Infectious Disease"/>
            <person name="Wu L."/>
            <person name="Ma J."/>
        </authorList>
    </citation>
    <scope>NUCLEOTIDE SEQUENCE [LARGE SCALE GENOMIC DNA]</scope>
    <source>
        <strain evidence="3">JCM 16929</strain>
    </source>
</reference>
<evidence type="ECO:0000313" key="2">
    <source>
        <dbReference type="EMBL" id="GAA3628829.1"/>
    </source>
</evidence>
<keyword evidence="1" id="KW-0472">Membrane</keyword>
<sequence length="498" mass="54269">MTGGPTGLLLSRRTRRHAVLFGLGKGPLIAMGVYLVVAVGVASFFQQVGVIAVAAVVGVALYGAMREPLRMDRDPWLLRLTQRARVAATGHDAFTPTDDTPFPRPVGDILILGVAADEDTPELAVVRHSTTGTKGAYFTATVEIEGRGDGLRSVAATRREDHELERVLNRLAEARCPVDEISVMTRAQPGLPAVYKTQVRGMRADGLGGTMLGDNIEQRMTNLDRVSDSYRMFATIRIPEAGIYRWADEHRGATDRDTICHAIRHQVGEVAELLNGAGFRIVQGLGPRRLGALIRHLYIPSRSIDDLAGIGSARDGFVGYPRPLAEALQVPDWGRDVLWYHATGYIAPYGWPADRVSSRWLLPAVAQVFDAGAPSVIRTITASWRLLNRRESQKQMADQLLNTLTRVARDTGKITTGEDEEQADAGHQVLYDLRHQSAGVIPSVRVTCSAPSHLGLLQARGLVDSAMADLNVDGFTWCDQRQADAMVLSLPLGRGLPR</sequence>
<protein>
    <recommendedName>
        <fullName evidence="4">Type VII secretion protein EccE</fullName>
    </recommendedName>
</protein>
<evidence type="ECO:0000313" key="3">
    <source>
        <dbReference type="Proteomes" id="UP001501490"/>
    </source>
</evidence>
<gene>
    <name evidence="2" type="ORF">GCM10022236_33970</name>
</gene>
<dbReference type="EMBL" id="BAABAB010000023">
    <property type="protein sequence ID" value="GAA3628829.1"/>
    <property type="molecule type" value="Genomic_DNA"/>
</dbReference>
<feature type="transmembrane region" description="Helical" evidence="1">
    <location>
        <begin position="44"/>
        <end position="64"/>
    </location>
</feature>
<organism evidence="2 3">
    <name type="scientific">Microlunatus ginsengisoli</name>
    <dbReference type="NCBI Taxonomy" id="363863"/>
    <lineage>
        <taxon>Bacteria</taxon>
        <taxon>Bacillati</taxon>
        <taxon>Actinomycetota</taxon>
        <taxon>Actinomycetes</taxon>
        <taxon>Propionibacteriales</taxon>
        <taxon>Propionibacteriaceae</taxon>
        <taxon>Microlunatus</taxon>
    </lineage>
</organism>
<name>A0ABP7AC10_9ACTN</name>
<keyword evidence="1" id="KW-1133">Transmembrane helix</keyword>
<feature type="transmembrane region" description="Helical" evidence="1">
    <location>
        <begin position="18"/>
        <end position="38"/>
    </location>
</feature>
<proteinExistence type="predicted"/>
<keyword evidence="3" id="KW-1185">Reference proteome</keyword>
<evidence type="ECO:0000256" key="1">
    <source>
        <dbReference type="SAM" id="Phobius"/>
    </source>
</evidence>
<dbReference type="Proteomes" id="UP001501490">
    <property type="component" value="Unassembled WGS sequence"/>
</dbReference>
<keyword evidence="1" id="KW-0812">Transmembrane</keyword>
<evidence type="ECO:0008006" key="4">
    <source>
        <dbReference type="Google" id="ProtNLM"/>
    </source>
</evidence>
<dbReference type="RefSeq" id="WP_344806734.1">
    <property type="nucleotide sequence ID" value="NZ_BAABAB010000023.1"/>
</dbReference>
<comment type="caution">
    <text evidence="2">The sequence shown here is derived from an EMBL/GenBank/DDBJ whole genome shotgun (WGS) entry which is preliminary data.</text>
</comment>
<accession>A0ABP7AC10</accession>